<sequence length="99" mass="10590">MHSCAEEDMMPRITSYSWLSQLPYFIAGFANTCHLSHLPALLAFSGWSQKCFANTTGSVAFSGLSQKLSANSTGSVAFSGLSQKLSANSTRILAFSGFL</sequence>
<proteinExistence type="predicted"/>
<evidence type="ECO:0000313" key="1">
    <source>
        <dbReference type="EMBL" id="CAJ2655830.1"/>
    </source>
</evidence>
<accession>A0ACB0KEX0</accession>
<dbReference type="EMBL" id="CASHSV030000206">
    <property type="protein sequence ID" value="CAJ2655830.1"/>
    <property type="molecule type" value="Genomic_DNA"/>
</dbReference>
<keyword evidence="2" id="KW-1185">Reference proteome</keyword>
<organism evidence="1 2">
    <name type="scientific">Trifolium pratense</name>
    <name type="common">Red clover</name>
    <dbReference type="NCBI Taxonomy" id="57577"/>
    <lineage>
        <taxon>Eukaryota</taxon>
        <taxon>Viridiplantae</taxon>
        <taxon>Streptophyta</taxon>
        <taxon>Embryophyta</taxon>
        <taxon>Tracheophyta</taxon>
        <taxon>Spermatophyta</taxon>
        <taxon>Magnoliopsida</taxon>
        <taxon>eudicotyledons</taxon>
        <taxon>Gunneridae</taxon>
        <taxon>Pentapetalae</taxon>
        <taxon>rosids</taxon>
        <taxon>fabids</taxon>
        <taxon>Fabales</taxon>
        <taxon>Fabaceae</taxon>
        <taxon>Papilionoideae</taxon>
        <taxon>50 kb inversion clade</taxon>
        <taxon>NPAAA clade</taxon>
        <taxon>Hologalegina</taxon>
        <taxon>IRL clade</taxon>
        <taxon>Trifolieae</taxon>
        <taxon>Trifolium</taxon>
    </lineage>
</organism>
<reference evidence="1" key="1">
    <citation type="submission" date="2023-10" db="EMBL/GenBank/DDBJ databases">
        <authorList>
            <person name="Rodriguez Cubillos JULIANA M."/>
            <person name="De Vega J."/>
        </authorList>
    </citation>
    <scope>NUCLEOTIDE SEQUENCE</scope>
</reference>
<gene>
    <name evidence="1" type="ORF">MILVUS5_LOCUS22692</name>
</gene>
<evidence type="ECO:0000313" key="2">
    <source>
        <dbReference type="Proteomes" id="UP001177021"/>
    </source>
</evidence>
<protein>
    <submittedName>
        <fullName evidence="1">Uncharacterized protein</fullName>
    </submittedName>
</protein>
<name>A0ACB0KEX0_TRIPR</name>
<dbReference type="Proteomes" id="UP001177021">
    <property type="component" value="Unassembled WGS sequence"/>
</dbReference>
<comment type="caution">
    <text evidence="1">The sequence shown here is derived from an EMBL/GenBank/DDBJ whole genome shotgun (WGS) entry which is preliminary data.</text>
</comment>